<evidence type="ECO:0000313" key="9">
    <source>
        <dbReference type="Proteomes" id="UP000182347"/>
    </source>
</evidence>
<comment type="caution">
    <text evidence="6">Lacks conserved residue(s) required for the propagation of feature annotation.</text>
</comment>
<dbReference type="SUPFAM" id="SSF53271">
    <property type="entry name" value="PRTase-like"/>
    <property type="match status" value="1"/>
</dbReference>
<feature type="binding site" evidence="6">
    <location>
        <position position="96"/>
    </location>
    <ligand>
        <name>5-phospho-alpha-D-ribose 1-diphosphate</name>
        <dbReference type="ChEBI" id="CHEBI:58017"/>
        <note>ligand shared between dimeric partners</note>
    </ligand>
</feature>
<name>A0A1G9MP54_9BACI</name>
<dbReference type="Gene3D" id="3.40.50.2020">
    <property type="match status" value="1"/>
</dbReference>
<comment type="cofactor">
    <cofactor evidence="6">
        <name>Mg(2+)</name>
        <dbReference type="ChEBI" id="CHEBI:18420"/>
    </cofactor>
</comment>
<dbReference type="CDD" id="cd06223">
    <property type="entry name" value="PRTases_typeI"/>
    <property type="match status" value="1"/>
</dbReference>
<dbReference type="NCBIfam" id="TIGR00336">
    <property type="entry name" value="pyrE"/>
    <property type="match status" value="1"/>
</dbReference>
<keyword evidence="3 6" id="KW-0328">Glycosyltransferase</keyword>
<dbReference type="GO" id="GO:0004588">
    <property type="term" value="F:orotate phosphoribosyltransferase activity"/>
    <property type="evidence" value="ECO:0007669"/>
    <property type="project" value="UniProtKB-UniRule"/>
</dbReference>
<evidence type="ECO:0000313" key="8">
    <source>
        <dbReference type="EMBL" id="SDL75884.1"/>
    </source>
</evidence>
<dbReference type="AlphaFoldDB" id="A0A1G9MP54"/>
<dbReference type="GO" id="GO:0000287">
    <property type="term" value="F:magnesium ion binding"/>
    <property type="evidence" value="ECO:0007669"/>
    <property type="project" value="UniProtKB-UniRule"/>
</dbReference>
<dbReference type="Pfam" id="PF00156">
    <property type="entry name" value="Pribosyltran"/>
    <property type="match status" value="1"/>
</dbReference>
<dbReference type="EC" id="2.4.2.10" evidence="2 6"/>
<dbReference type="Proteomes" id="UP000182347">
    <property type="component" value="Unassembled WGS sequence"/>
</dbReference>
<organism evidence="8 9">
    <name type="scientific">Sediminibacillus halophilus</name>
    <dbReference type="NCBI Taxonomy" id="482461"/>
    <lineage>
        <taxon>Bacteria</taxon>
        <taxon>Bacillati</taxon>
        <taxon>Bacillota</taxon>
        <taxon>Bacilli</taxon>
        <taxon>Bacillales</taxon>
        <taxon>Bacillaceae</taxon>
        <taxon>Sediminibacillus</taxon>
    </lineage>
</organism>
<protein>
    <recommendedName>
        <fullName evidence="2 6">Orotate phosphoribosyltransferase</fullName>
        <shortName evidence="6">OPRT</shortName>
        <shortName evidence="6">OPRTase</shortName>
        <ecNumber evidence="2 6">2.4.2.10</ecNumber>
    </recommendedName>
</protein>
<dbReference type="HAMAP" id="MF_01208">
    <property type="entry name" value="PyrE"/>
    <property type="match status" value="1"/>
</dbReference>
<reference evidence="9" key="1">
    <citation type="submission" date="2016-10" db="EMBL/GenBank/DDBJ databases">
        <authorList>
            <person name="Varghese N."/>
            <person name="Submissions S."/>
        </authorList>
    </citation>
    <scope>NUCLEOTIDE SEQUENCE [LARGE SCALE GENOMIC DNA]</scope>
    <source>
        <strain evidence="9">CGMCC 1.6199</strain>
    </source>
</reference>
<comment type="subunit">
    <text evidence="6">Homodimer.</text>
</comment>
<evidence type="ECO:0000256" key="6">
    <source>
        <dbReference type="HAMAP-Rule" id="MF_01208"/>
    </source>
</evidence>
<dbReference type="RefSeq" id="WP_083334675.1">
    <property type="nucleotide sequence ID" value="NZ_FNHF01000001.1"/>
</dbReference>
<evidence type="ECO:0000256" key="2">
    <source>
        <dbReference type="ARBA" id="ARBA00011971"/>
    </source>
</evidence>
<sequence>MITKDEIAKDLLQIGAVKISPDHPFTWTSGLTSPIYCDNRLTMSYPEVRKKLTMAFADMIKQMESGPDVIAGCATAGIPHAAWLADYLGLPMVYVRSKPKEHGKGNQIEGNIKKGQRVILIEDLVSTGGSALNAVRALQEEGVEVTAVFAIFTYGIPDTAEAFLEQGVTLSTITDFDSLIAILEKKEGFSQKESEQLFAWRETFLKNAFGS</sequence>
<proteinExistence type="inferred from homology"/>
<dbReference type="PANTHER" id="PTHR19278:SF9">
    <property type="entry name" value="URIDINE 5'-MONOPHOSPHATE SYNTHASE"/>
    <property type="match status" value="1"/>
</dbReference>
<keyword evidence="6" id="KW-0460">Magnesium</keyword>
<dbReference type="GO" id="GO:0019856">
    <property type="term" value="P:pyrimidine nucleobase biosynthetic process"/>
    <property type="evidence" value="ECO:0007669"/>
    <property type="project" value="TreeGrafter"/>
</dbReference>
<comment type="similarity">
    <text evidence="6">Belongs to the purine/pyrimidine phosphoribosyltransferase family. PyrE subfamily.</text>
</comment>
<keyword evidence="9" id="KW-1185">Reference proteome</keyword>
<gene>
    <name evidence="6" type="primary">pyrE</name>
    <name evidence="8" type="ORF">SAMN05216244_0668</name>
</gene>
<dbReference type="UniPathway" id="UPA00070">
    <property type="reaction ID" value="UER00119"/>
</dbReference>
<evidence type="ECO:0000256" key="3">
    <source>
        <dbReference type="ARBA" id="ARBA00022676"/>
    </source>
</evidence>
<dbReference type="GO" id="GO:0044205">
    <property type="term" value="P:'de novo' UMP biosynthetic process"/>
    <property type="evidence" value="ECO:0007669"/>
    <property type="project" value="UniProtKB-UniRule"/>
</dbReference>
<feature type="domain" description="Phosphoribosyltransferase" evidence="7">
    <location>
        <begin position="51"/>
        <end position="145"/>
    </location>
</feature>
<evidence type="ECO:0000256" key="1">
    <source>
        <dbReference type="ARBA" id="ARBA00004889"/>
    </source>
</evidence>
<feature type="binding site" description="in other chain" evidence="6">
    <location>
        <begin position="122"/>
        <end position="130"/>
    </location>
    <ligand>
        <name>5-phospho-alpha-D-ribose 1-diphosphate</name>
        <dbReference type="ChEBI" id="CHEBI:58017"/>
        <note>ligand shared between dimeric partners</note>
    </ligand>
</feature>
<dbReference type="InterPro" id="IPR023031">
    <property type="entry name" value="OPRT"/>
</dbReference>
<comment type="pathway">
    <text evidence="1 6">Pyrimidine metabolism; UMP biosynthesis via de novo pathway; UMP from orotate: step 1/2.</text>
</comment>
<feature type="binding site" evidence="6">
    <location>
        <position position="100"/>
    </location>
    <ligand>
        <name>5-phospho-alpha-D-ribose 1-diphosphate</name>
        <dbReference type="ChEBI" id="CHEBI:58017"/>
        <note>ligand shared between dimeric partners</note>
    </ligand>
</feature>
<accession>A0A1G9MP54</accession>
<evidence type="ECO:0000256" key="4">
    <source>
        <dbReference type="ARBA" id="ARBA00022679"/>
    </source>
</evidence>
<feature type="binding site" evidence="6">
    <location>
        <position position="126"/>
    </location>
    <ligand>
        <name>orotate</name>
        <dbReference type="ChEBI" id="CHEBI:30839"/>
    </ligand>
</feature>
<keyword evidence="4 6" id="KW-0808">Transferase</keyword>
<dbReference type="EMBL" id="FNHF01000001">
    <property type="protein sequence ID" value="SDL75884.1"/>
    <property type="molecule type" value="Genomic_DNA"/>
</dbReference>
<dbReference type="STRING" id="482461.SAMN05216244_0668"/>
<comment type="catalytic activity">
    <reaction evidence="6">
        <text>orotidine 5'-phosphate + diphosphate = orotate + 5-phospho-alpha-D-ribose 1-diphosphate</text>
        <dbReference type="Rhea" id="RHEA:10380"/>
        <dbReference type="ChEBI" id="CHEBI:30839"/>
        <dbReference type="ChEBI" id="CHEBI:33019"/>
        <dbReference type="ChEBI" id="CHEBI:57538"/>
        <dbReference type="ChEBI" id="CHEBI:58017"/>
        <dbReference type="EC" id="2.4.2.10"/>
    </reaction>
</comment>
<evidence type="ECO:0000256" key="5">
    <source>
        <dbReference type="ARBA" id="ARBA00022975"/>
    </source>
</evidence>
<dbReference type="PANTHER" id="PTHR19278">
    <property type="entry name" value="OROTATE PHOSPHORIBOSYLTRANSFERASE"/>
    <property type="match status" value="1"/>
</dbReference>
<dbReference type="InterPro" id="IPR000836">
    <property type="entry name" value="PRTase_dom"/>
</dbReference>
<dbReference type="InterPro" id="IPR004467">
    <property type="entry name" value="Or_phspho_trans_dom"/>
</dbReference>
<feature type="binding site" evidence="6">
    <location>
        <position position="102"/>
    </location>
    <ligand>
        <name>5-phospho-alpha-D-ribose 1-diphosphate</name>
        <dbReference type="ChEBI" id="CHEBI:58017"/>
        <note>ligand shared between dimeric partners</note>
    </ligand>
</feature>
<comment type="function">
    <text evidence="6">Catalyzes the transfer of a ribosyl phosphate group from 5-phosphoribose 1-diphosphate to orotate, leading to the formation of orotidine monophosphate (OMP).</text>
</comment>
<keyword evidence="5 6" id="KW-0665">Pyrimidine biosynthesis</keyword>
<evidence type="ECO:0000259" key="7">
    <source>
        <dbReference type="Pfam" id="PF00156"/>
    </source>
</evidence>
<dbReference type="InterPro" id="IPR029057">
    <property type="entry name" value="PRTase-like"/>
</dbReference>